<evidence type="ECO:0000256" key="10">
    <source>
        <dbReference type="ARBA" id="ARBA00023175"/>
    </source>
</evidence>
<feature type="domain" description="Dynein heavy chain linker" evidence="14">
    <location>
        <begin position="822"/>
        <end position="1092"/>
    </location>
</feature>
<feature type="domain" description="Dynein heavy chain tail" evidence="13">
    <location>
        <begin position="1"/>
        <end position="320"/>
    </location>
</feature>
<organism evidence="15 16">
    <name type="scientific">Thalassiosira oceanica</name>
    <name type="common">Marine diatom</name>
    <dbReference type="NCBI Taxonomy" id="159749"/>
    <lineage>
        <taxon>Eukaryota</taxon>
        <taxon>Sar</taxon>
        <taxon>Stramenopiles</taxon>
        <taxon>Ochrophyta</taxon>
        <taxon>Bacillariophyta</taxon>
        <taxon>Coscinodiscophyceae</taxon>
        <taxon>Thalassiosirophycidae</taxon>
        <taxon>Thalassiosirales</taxon>
        <taxon>Thalassiosiraceae</taxon>
        <taxon>Thalassiosira</taxon>
    </lineage>
</organism>
<dbReference type="EMBL" id="AGNL01047506">
    <property type="protein sequence ID" value="EJK46836.1"/>
    <property type="molecule type" value="Genomic_DNA"/>
</dbReference>
<dbReference type="PANTHER" id="PTHR46532:SF4">
    <property type="entry name" value="AAA+ ATPASE DOMAIN-CONTAINING PROTEIN"/>
    <property type="match status" value="1"/>
</dbReference>
<dbReference type="Gene3D" id="1.10.287.2620">
    <property type="match status" value="1"/>
</dbReference>
<evidence type="ECO:0000259" key="14">
    <source>
        <dbReference type="Pfam" id="PF08393"/>
    </source>
</evidence>
<evidence type="ECO:0000256" key="1">
    <source>
        <dbReference type="ARBA" id="ARBA00004430"/>
    </source>
</evidence>
<evidence type="ECO:0000256" key="6">
    <source>
        <dbReference type="ARBA" id="ARBA00022840"/>
    </source>
</evidence>
<dbReference type="AlphaFoldDB" id="K0RCN7"/>
<dbReference type="OrthoDB" id="185092at2759"/>
<dbReference type="GO" id="GO:0045505">
    <property type="term" value="F:dynein intermediate chain binding"/>
    <property type="evidence" value="ECO:0007669"/>
    <property type="project" value="InterPro"/>
</dbReference>
<keyword evidence="12" id="KW-0966">Cell projection</keyword>
<dbReference type="OMA" id="ELKVHTH"/>
<dbReference type="Pfam" id="PF08385">
    <property type="entry name" value="DHC_N1"/>
    <property type="match status" value="1"/>
</dbReference>
<name>K0RCN7_THAOC</name>
<evidence type="ECO:0008006" key="17">
    <source>
        <dbReference type="Google" id="ProtNLM"/>
    </source>
</evidence>
<evidence type="ECO:0000259" key="13">
    <source>
        <dbReference type="Pfam" id="PF08385"/>
    </source>
</evidence>
<reference evidence="15 16" key="1">
    <citation type="journal article" date="2012" name="Genome Biol.">
        <title>Genome and low-iron response of an oceanic diatom adapted to chronic iron limitation.</title>
        <authorList>
            <person name="Lommer M."/>
            <person name="Specht M."/>
            <person name="Roy A.S."/>
            <person name="Kraemer L."/>
            <person name="Andreson R."/>
            <person name="Gutowska M.A."/>
            <person name="Wolf J."/>
            <person name="Bergner S.V."/>
            <person name="Schilhabel M.B."/>
            <person name="Klostermeier U.C."/>
            <person name="Beiko R.G."/>
            <person name="Rosenstiel P."/>
            <person name="Hippler M."/>
            <person name="Laroche J."/>
        </authorList>
    </citation>
    <scope>NUCLEOTIDE SEQUENCE [LARGE SCALE GENOMIC DNA]</scope>
    <source>
        <strain evidence="15 16">CCMP1005</strain>
    </source>
</reference>
<dbReference type="InterPro" id="IPR013602">
    <property type="entry name" value="Dynein_heavy_linker"/>
</dbReference>
<dbReference type="InterPro" id="IPR042222">
    <property type="entry name" value="Dynein_2_N"/>
</dbReference>
<keyword evidence="6" id="KW-0067">ATP-binding</keyword>
<dbReference type="Gene3D" id="1.20.140.100">
    <property type="entry name" value="Dynein heavy chain, N-terminal domain 2"/>
    <property type="match status" value="1"/>
</dbReference>
<dbReference type="InterPro" id="IPR026983">
    <property type="entry name" value="DHC"/>
</dbReference>
<keyword evidence="7" id="KW-0243">Dynein</keyword>
<keyword evidence="16" id="KW-1185">Reference proteome</keyword>
<dbReference type="Proteomes" id="UP000266841">
    <property type="component" value="Unassembled WGS sequence"/>
</dbReference>
<dbReference type="GO" id="GO:0005858">
    <property type="term" value="C:axonemal dynein complex"/>
    <property type="evidence" value="ECO:0007669"/>
    <property type="project" value="TreeGrafter"/>
</dbReference>
<gene>
    <name evidence="15" type="ORF">THAOC_34480</name>
</gene>
<evidence type="ECO:0000256" key="4">
    <source>
        <dbReference type="ARBA" id="ARBA00022701"/>
    </source>
</evidence>
<keyword evidence="4" id="KW-0493">Microtubule</keyword>
<dbReference type="GO" id="GO:0051959">
    <property type="term" value="F:dynein light intermediate chain binding"/>
    <property type="evidence" value="ECO:0007669"/>
    <property type="project" value="InterPro"/>
</dbReference>
<comment type="caution">
    <text evidence="15">The sequence shown here is derived from an EMBL/GenBank/DDBJ whole genome shotgun (WGS) entry which is preliminary data.</text>
</comment>
<dbReference type="Pfam" id="PF08393">
    <property type="entry name" value="DHC_N2"/>
    <property type="match status" value="1"/>
</dbReference>
<sequence length="1109" mass="129131">MFTTIDQFTVLSRNKLEGMEPLVEEFSAIKGDFRAKNHSLLDYTNNTFDRDYVEFNVRISNLEEGMQVFVDRSFENISSIRHSLDLLDRFQSILQSESLKSELDSKLGIIFLNYGLELEKTQQLYERLKEDPPMPRNMPPVAGNITWSRHLLKRIEEPMKRFEENQNVLTGKEAKRIIKMYNKIARTLVAFEFTWYKHWVDHIDQAKTGLQATLIIRHPDDNKLYVNFDRDIFQLIREAKCLDRMGIEIPESAKIALLQEEKFKAFFRQLNWALQEYDRIVGEVIPVTAMVLRPHFKDMEWKLRPGMTTLTWTSLNIDPYINHVHSGLKRLQELVTCINDIIENRIEKNLKIVSKTLLVDLPENSSFTVSEFVVMQQSHIAGQSRLLQGKNMEIENAVNDLIHQIASYHFESQIECVPERDAAKLREHYNHFMYQALLFSAKNSMNALKKRIGSRKGTNILNASRPFFEVDVQLIPPNVSLSPSLDEIQQCINKSAQAVLSCYKKIVDWGYASLPAEKRATHTFFNRITKDIELVKVALLLTGCIQGIRNTVAEYLDSFKQYDWLWRDDKDAAYDEFYGTNPTLEHYEIKLSDFGSIERDIERVSSIHIIGALSLNTRHLKTHLREDCNRWTLKYSENLHARAKLDLESITEYTRITQGKLSRKVEDLDSLGFMMSVLREVRERECSIDMDINPLMDMYHMLENHLPPGFMEKEEIDKKTVLRSNWKKLIQQALARADELSKTQIGFKRALTRDIAEFREDVKSFCADFVKNGPLEEGLAPMEAVDRLSRFREETRIRERKFDLYHGGEVLFALQHQDYPGLERVKKDIKLASLLFDLYIDVIHSINEWKLTNWESVASNISDMSDTMESYAGRFKKLPGKLRDYESFTQLRAQIEDFQTILPLLQELSKDSIKSRHWDEVMKICDAKFDVVGNPEFKLQSLLEADLVTNREEIEEVTDGADKQLRIESQLAEIKSQWREKEFLFTEWKDRGVHVLKATPMVVEELEEAQMNLQTVLTMRHVAPFRKIAQELLGSLSETSDTLESWVKVQMMWCALESVFTGGDIAKQLPKEAKKFAKVDKDWAKIMTKASHVAVFSSSRSLYYLELVF</sequence>
<evidence type="ECO:0000256" key="5">
    <source>
        <dbReference type="ARBA" id="ARBA00022741"/>
    </source>
</evidence>
<keyword evidence="11" id="KW-0206">Cytoskeleton</keyword>
<comment type="similarity">
    <text evidence="2">Belongs to the dynein heavy chain family.</text>
</comment>
<protein>
    <recommendedName>
        <fullName evidence="17">Dynein heavy chain linker domain-containing protein</fullName>
    </recommendedName>
</protein>
<evidence type="ECO:0000256" key="8">
    <source>
        <dbReference type="ARBA" id="ARBA00023054"/>
    </source>
</evidence>
<evidence type="ECO:0000256" key="3">
    <source>
        <dbReference type="ARBA" id="ARBA00022490"/>
    </source>
</evidence>
<evidence type="ECO:0000313" key="15">
    <source>
        <dbReference type="EMBL" id="EJK46836.1"/>
    </source>
</evidence>
<evidence type="ECO:0000256" key="7">
    <source>
        <dbReference type="ARBA" id="ARBA00023017"/>
    </source>
</evidence>
<evidence type="ECO:0000256" key="12">
    <source>
        <dbReference type="ARBA" id="ARBA00023273"/>
    </source>
</evidence>
<keyword evidence="3" id="KW-0963">Cytoplasm</keyword>
<proteinExistence type="inferred from homology"/>
<keyword evidence="5" id="KW-0547">Nucleotide-binding</keyword>
<evidence type="ECO:0000256" key="9">
    <source>
        <dbReference type="ARBA" id="ARBA00023069"/>
    </source>
</evidence>
<evidence type="ECO:0000256" key="11">
    <source>
        <dbReference type="ARBA" id="ARBA00023212"/>
    </source>
</evidence>
<dbReference type="GO" id="GO:0005874">
    <property type="term" value="C:microtubule"/>
    <property type="evidence" value="ECO:0007669"/>
    <property type="project" value="UniProtKB-KW"/>
</dbReference>
<comment type="subcellular location">
    <subcellularLocation>
        <location evidence="1">Cytoplasm</location>
        <location evidence="1">Cytoskeleton</location>
        <location evidence="1">Cilium axoneme</location>
    </subcellularLocation>
</comment>
<evidence type="ECO:0000313" key="16">
    <source>
        <dbReference type="Proteomes" id="UP000266841"/>
    </source>
</evidence>
<keyword evidence="8" id="KW-0175">Coiled coil</keyword>
<dbReference type="GO" id="GO:0007018">
    <property type="term" value="P:microtubule-based movement"/>
    <property type="evidence" value="ECO:0007669"/>
    <property type="project" value="InterPro"/>
</dbReference>
<evidence type="ECO:0000256" key="2">
    <source>
        <dbReference type="ARBA" id="ARBA00008887"/>
    </source>
</evidence>
<dbReference type="eggNOG" id="KOG3595">
    <property type="taxonomic scope" value="Eukaryota"/>
</dbReference>
<accession>K0RCN7</accession>
<dbReference type="FunFam" id="1.10.287.2620:FF:000002">
    <property type="entry name" value="Dynein heavy chain 2, axonemal"/>
    <property type="match status" value="1"/>
</dbReference>
<keyword evidence="9" id="KW-0969">Cilium</keyword>
<dbReference type="GO" id="GO:0005524">
    <property type="term" value="F:ATP binding"/>
    <property type="evidence" value="ECO:0007669"/>
    <property type="project" value="UniProtKB-KW"/>
</dbReference>
<keyword evidence="10" id="KW-0505">Motor protein</keyword>
<dbReference type="InterPro" id="IPR013594">
    <property type="entry name" value="Dynein_heavy_tail"/>
</dbReference>
<dbReference type="PANTHER" id="PTHR46532">
    <property type="entry name" value="MALE FERTILITY FACTOR KL5"/>
    <property type="match status" value="1"/>
</dbReference>